<dbReference type="EMBL" id="JBHSBA010000003">
    <property type="protein sequence ID" value="MFC4124093.1"/>
    <property type="molecule type" value="Genomic_DNA"/>
</dbReference>
<dbReference type="Proteomes" id="UP001595767">
    <property type="component" value="Unassembled WGS sequence"/>
</dbReference>
<keyword evidence="2" id="KW-0732">Signal</keyword>
<evidence type="ECO:0000313" key="5">
    <source>
        <dbReference type="Proteomes" id="UP001595767"/>
    </source>
</evidence>
<name>A0ABV8L033_9NOCA</name>
<feature type="compositionally biased region" description="Low complexity" evidence="1">
    <location>
        <begin position="62"/>
        <end position="84"/>
    </location>
</feature>
<organism evidence="4 5">
    <name type="scientific">Nocardia rhizosphaerae</name>
    <dbReference type="NCBI Taxonomy" id="1691571"/>
    <lineage>
        <taxon>Bacteria</taxon>
        <taxon>Bacillati</taxon>
        <taxon>Actinomycetota</taxon>
        <taxon>Actinomycetes</taxon>
        <taxon>Mycobacteriales</taxon>
        <taxon>Nocardiaceae</taxon>
        <taxon>Nocardia</taxon>
    </lineage>
</organism>
<feature type="domain" description="DUF732" evidence="3">
    <location>
        <begin position="87"/>
        <end position="165"/>
    </location>
</feature>
<accession>A0ABV8L033</accession>
<protein>
    <submittedName>
        <fullName evidence="4">DUF732 domain-containing protein</fullName>
    </submittedName>
</protein>
<feature type="chain" id="PRO_5045888272" evidence="2">
    <location>
        <begin position="26"/>
        <end position="165"/>
    </location>
</feature>
<comment type="caution">
    <text evidence="4">The sequence shown here is derived from an EMBL/GenBank/DDBJ whole genome shotgun (WGS) entry which is preliminary data.</text>
</comment>
<feature type="compositionally biased region" description="Low complexity" evidence="1">
    <location>
        <begin position="28"/>
        <end position="54"/>
    </location>
</feature>
<evidence type="ECO:0000256" key="1">
    <source>
        <dbReference type="SAM" id="MobiDB-lite"/>
    </source>
</evidence>
<dbReference type="PROSITE" id="PS51257">
    <property type="entry name" value="PROKAR_LIPOPROTEIN"/>
    <property type="match status" value="1"/>
</dbReference>
<dbReference type="Pfam" id="PF05305">
    <property type="entry name" value="DUF732"/>
    <property type="match status" value="1"/>
</dbReference>
<evidence type="ECO:0000259" key="3">
    <source>
        <dbReference type="Pfam" id="PF05305"/>
    </source>
</evidence>
<keyword evidence="5" id="KW-1185">Reference proteome</keyword>
<feature type="region of interest" description="Disordered" evidence="1">
    <location>
        <begin position="28"/>
        <end position="84"/>
    </location>
</feature>
<evidence type="ECO:0000313" key="4">
    <source>
        <dbReference type="EMBL" id="MFC4124093.1"/>
    </source>
</evidence>
<dbReference type="RefSeq" id="WP_378545580.1">
    <property type="nucleotide sequence ID" value="NZ_JBHSBA010000003.1"/>
</dbReference>
<proteinExistence type="predicted"/>
<dbReference type="InterPro" id="IPR007969">
    <property type="entry name" value="DUF732"/>
</dbReference>
<reference evidence="5" key="1">
    <citation type="journal article" date="2019" name="Int. J. Syst. Evol. Microbiol.">
        <title>The Global Catalogue of Microorganisms (GCM) 10K type strain sequencing project: providing services to taxonomists for standard genome sequencing and annotation.</title>
        <authorList>
            <consortium name="The Broad Institute Genomics Platform"/>
            <consortium name="The Broad Institute Genome Sequencing Center for Infectious Disease"/>
            <person name="Wu L."/>
            <person name="Ma J."/>
        </authorList>
    </citation>
    <scope>NUCLEOTIDE SEQUENCE [LARGE SCALE GENOMIC DNA]</scope>
    <source>
        <strain evidence="5">CGMCC 4.7204</strain>
    </source>
</reference>
<evidence type="ECO:0000256" key="2">
    <source>
        <dbReference type="SAM" id="SignalP"/>
    </source>
</evidence>
<gene>
    <name evidence="4" type="ORF">ACFOW8_04025</name>
</gene>
<sequence length="165" mass="16207">MHRIPGTIAGSVAAIAAVALLSACGDNDSTASQTPTLSTTASAAATSSAEPSTTVITPPSEADPTTTAELPAPAPEVTEPAAPTSAADDAFLAELSRNGINPADPSIALTTAQYICSAKTTGATDADIATFVGAMAGTDPAFGEANMDVTKAAQIYIAAANSTYC</sequence>
<feature type="signal peptide" evidence="2">
    <location>
        <begin position="1"/>
        <end position="25"/>
    </location>
</feature>